<accession>A0AAW0TAE6</accession>
<keyword evidence="3" id="KW-1185">Reference proteome</keyword>
<sequence>MHRALLTTSPLSRTRRSSPIDGRQENFALAYLHFLDVVGMKKYPRSQTVSLVKKGATALFVLEVGVFAGLYYVYHRMNTDRDFRYYMKNNYSTGLEAFYTVGEFMNSEDRTRRFDEAVWAQQFGSESGSTKQTKQ</sequence>
<reference evidence="2 3" key="1">
    <citation type="submission" date="2023-03" db="EMBL/GenBank/DDBJ databases">
        <title>High-quality genome of Scylla paramamosain provides insights in environmental adaptation.</title>
        <authorList>
            <person name="Zhang L."/>
        </authorList>
    </citation>
    <scope>NUCLEOTIDE SEQUENCE [LARGE SCALE GENOMIC DNA]</scope>
    <source>
        <strain evidence="2">LZ_2023a</strain>
        <tissue evidence="2">Muscle</tissue>
    </source>
</reference>
<keyword evidence="1" id="KW-0812">Transmembrane</keyword>
<organism evidence="2 3">
    <name type="scientific">Scylla paramamosain</name>
    <name type="common">Mud crab</name>
    <dbReference type="NCBI Taxonomy" id="85552"/>
    <lineage>
        <taxon>Eukaryota</taxon>
        <taxon>Metazoa</taxon>
        <taxon>Ecdysozoa</taxon>
        <taxon>Arthropoda</taxon>
        <taxon>Crustacea</taxon>
        <taxon>Multicrustacea</taxon>
        <taxon>Malacostraca</taxon>
        <taxon>Eumalacostraca</taxon>
        <taxon>Eucarida</taxon>
        <taxon>Decapoda</taxon>
        <taxon>Pleocyemata</taxon>
        <taxon>Brachyura</taxon>
        <taxon>Eubrachyura</taxon>
        <taxon>Portunoidea</taxon>
        <taxon>Portunidae</taxon>
        <taxon>Portuninae</taxon>
        <taxon>Scylla</taxon>
    </lineage>
</organism>
<keyword evidence="1" id="KW-1133">Transmembrane helix</keyword>
<comment type="caution">
    <text evidence="2">The sequence shown here is derived from an EMBL/GenBank/DDBJ whole genome shotgun (WGS) entry which is preliminary data.</text>
</comment>
<dbReference type="Proteomes" id="UP001487740">
    <property type="component" value="Unassembled WGS sequence"/>
</dbReference>
<evidence type="ECO:0000313" key="2">
    <source>
        <dbReference type="EMBL" id="KAK8384545.1"/>
    </source>
</evidence>
<dbReference type="AlphaFoldDB" id="A0AAW0TAE6"/>
<protein>
    <submittedName>
        <fullName evidence="2">Uncharacterized protein</fullName>
    </submittedName>
</protein>
<dbReference type="EMBL" id="JARAKH010000034">
    <property type="protein sequence ID" value="KAK8384545.1"/>
    <property type="molecule type" value="Genomic_DNA"/>
</dbReference>
<gene>
    <name evidence="2" type="ORF">O3P69_014252</name>
</gene>
<name>A0AAW0TAE6_SCYPA</name>
<keyword evidence="1" id="KW-0472">Membrane</keyword>
<evidence type="ECO:0000256" key="1">
    <source>
        <dbReference type="SAM" id="Phobius"/>
    </source>
</evidence>
<feature type="transmembrane region" description="Helical" evidence="1">
    <location>
        <begin position="55"/>
        <end position="74"/>
    </location>
</feature>
<proteinExistence type="predicted"/>
<evidence type="ECO:0000313" key="3">
    <source>
        <dbReference type="Proteomes" id="UP001487740"/>
    </source>
</evidence>